<protein>
    <submittedName>
        <fullName evidence="1">Uncharacterized protein</fullName>
    </submittedName>
</protein>
<sequence>MSALHHDQIGGPSVPGTGNNNEPDSELRDALQRVARDLEIKNRQRRQHEAGRHDEVGIRKEGISHAGDDMQVEDILDQAALEVQGDDMAFEISSSEQACRSSIRDTLHSGEADASLHASSTLTPTSDHHDRTQNHIPSGTTAFTDETSRIMLASLKRIPSMGFMKFLDDWLEGRGLKAVECPRVPDGPSPVIEAWSSLDPNQRSHHEARARSEPNGRRLGEIRHPLDHQQPTLLTGSSVDNCRTAFVRTDTTEDDEKATSMIGRTFSETEKRYVGDIISNIVQELDILYRSTGTNYLLLSAPVFPAPDLFPVLAHSPPAASFWQSLRGGPGTNLTKFLALSHPAVTSRRLAIPTGARSLDVKSRLNSSMRQMIREASNVADAEMKWTRPDSLIQIYGVKIVGWPMGAPGTPDEMVPMRNPSNNSVAQNKLLLQRIESGILRVEAATDADRLAAAGLSPSHLDHHDNSAQPHNGGSDSNRAMEHTDFHTENNRDLQVEGEDVYEDLTSLEALDRVGESSRRGRGRTTKIRGTAPSSRSKYRSKSLLTLNPDGSIRPGGLDGKRKPGRPRKTMPTAHVEVPHASTRFQYHVNQQPSTQDRHPSPIEQVQAEDTVEPTGDSQSLYIQQEELGEANSEIVLAMMGPALAHPGRGAETRYASNPSVLDNPQRNNGVHQQAHSDHLPSPLDQALSHIEYYQVTGPNFGNHPNHGSQGSRSHDLSNIAPHFPLPPPDEHHGPSHHSSDHHEEQQYISDFTTRLPIINPYNTHFSDTADQGGVEHESWHEQRNPEESSTDSSDTGQEGNRVSLAGIQDHVHHGPVEDNPDMVDGIDMEAAFGNHELSSGDPLSDRNDMGEMSDAHMRAFLVSQPPLPEPNEGDESTVKPGKRKADEM</sequence>
<proteinExistence type="predicted"/>
<comment type="caution">
    <text evidence="1">The sequence shown here is derived from an EMBL/GenBank/DDBJ whole genome shotgun (WGS) entry which is preliminary data.</text>
</comment>
<gene>
    <name evidence="1" type="ORF">QFC19_004473</name>
</gene>
<accession>A0ACC2VV92</accession>
<evidence type="ECO:0000313" key="2">
    <source>
        <dbReference type="Proteomes" id="UP001241377"/>
    </source>
</evidence>
<name>A0ACC2VV92_9TREE</name>
<dbReference type="Proteomes" id="UP001241377">
    <property type="component" value="Unassembled WGS sequence"/>
</dbReference>
<organism evidence="1 2">
    <name type="scientific">Naganishia cerealis</name>
    <dbReference type="NCBI Taxonomy" id="610337"/>
    <lineage>
        <taxon>Eukaryota</taxon>
        <taxon>Fungi</taxon>
        <taxon>Dikarya</taxon>
        <taxon>Basidiomycota</taxon>
        <taxon>Agaricomycotina</taxon>
        <taxon>Tremellomycetes</taxon>
        <taxon>Filobasidiales</taxon>
        <taxon>Filobasidiaceae</taxon>
        <taxon>Naganishia</taxon>
    </lineage>
</organism>
<dbReference type="EMBL" id="JASBWR010000047">
    <property type="protein sequence ID" value="KAJ9103374.1"/>
    <property type="molecule type" value="Genomic_DNA"/>
</dbReference>
<evidence type="ECO:0000313" key="1">
    <source>
        <dbReference type="EMBL" id="KAJ9103374.1"/>
    </source>
</evidence>
<keyword evidence="2" id="KW-1185">Reference proteome</keyword>
<reference evidence="1" key="1">
    <citation type="submission" date="2023-04" db="EMBL/GenBank/DDBJ databases">
        <title>Draft Genome sequencing of Naganishia species isolated from polar environments using Oxford Nanopore Technology.</title>
        <authorList>
            <person name="Leo P."/>
            <person name="Venkateswaran K."/>
        </authorList>
    </citation>
    <scope>NUCLEOTIDE SEQUENCE</scope>
    <source>
        <strain evidence="1">MNA-CCFEE 5261</strain>
    </source>
</reference>